<dbReference type="EMBL" id="DQFB01000006">
    <property type="protein sequence ID" value="HCQ40860.1"/>
    <property type="molecule type" value="Genomic_DNA"/>
</dbReference>
<evidence type="ECO:0000313" key="2">
    <source>
        <dbReference type="Proteomes" id="UP000262056"/>
    </source>
</evidence>
<evidence type="ECO:0000313" key="1">
    <source>
        <dbReference type="EMBL" id="HCQ40860.1"/>
    </source>
</evidence>
<reference evidence="1 2" key="1">
    <citation type="journal article" date="2018" name="Nat. Biotechnol.">
        <title>A standardized bacterial taxonomy based on genome phylogeny substantially revises the tree of life.</title>
        <authorList>
            <person name="Parks D.H."/>
            <person name="Chuvochina M."/>
            <person name="Waite D.W."/>
            <person name="Rinke C."/>
            <person name="Skarshewski A."/>
            <person name="Chaumeil P.A."/>
            <person name="Hugenholtz P."/>
        </authorList>
    </citation>
    <scope>NUCLEOTIDE SEQUENCE [LARGE SCALE GENOMIC DNA]</scope>
    <source>
        <strain evidence="1">UBA12021</strain>
    </source>
</reference>
<dbReference type="Proteomes" id="UP000262056">
    <property type="component" value="Unassembled WGS sequence"/>
</dbReference>
<proteinExistence type="predicted"/>
<name>A0A656PPX9_UNCKA</name>
<feature type="non-terminal residue" evidence="1">
    <location>
        <position position="1"/>
    </location>
</feature>
<organism evidence="1 2">
    <name type="scientific">candidate division WWE3 bacterium</name>
    <dbReference type="NCBI Taxonomy" id="2053526"/>
    <lineage>
        <taxon>Bacteria</taxon>
        <taxon>Katanobacteria</taxon>
    </lineage>
</organism>
<feature type="non-terminal residue" evidence="1">
    <location>
        <position position="69"/>
    </location>
</feature>
<sequence>WGTSLVDGTSLTANYLARISDANTLITGMVYDNGSFVGIGTTGNSGYILNVAGSANVSNLFLAGTLVSS</sequence>
<dbReference type="AlphaFoldDB" id="A0A656PPX9"/>
<accession>A0A656PPX9</accession>
<comment type="caution">
    <text evidence="1">The sequence shown here is derived from an EMBL/GenBank/DDBJ whole genome shotgun (WGS) entry which is preliminary data.</text>
</comment>
<gene>
    <name evidence="1" type="ORF">DIU24_04130</name>
</gene>
<protein>
    <submittedName>
        <fullName evidence="1">Uncharacterized protein</fullName>
    </submittedName>
</protein>